<gene>
    <name evidence="1" type="ORF">FPQ13_01100</name>
</gene>
<dbReference type="Gene3D" id="1.10.287.760">
    <property type="entry name" value="YqgQ-like"/>
    <property type="match status" value="1"/>
</dbReference>
<dbReference type="RefSeq" id="WP_144087455.1">
    <property type="nucleotide sequence ID" value="NZ_VMHE01000001.1"/>
</dbReference>
<evidence type="ECO:0000313" key="1">
    <source>
        <dbReference type="EMBL" id="TSJ67696.1"/>
    </source>
</evidence>
<dbReference type="Proteomes" id="UP000316425">
    <property type="component" value="Unassembled WGS sequence"/>
</dbReference>
<dbReference type="SUPFAM" id="SSF158379">
    <property type="entry name" value="YqgQ-like"/>
    <property type="match status" value="1"/>
</dbReference>
<dbReference type="Pfam" id="PF06014">
    <property type="entry name" value="YqgQ-like"/>
    <property type="match status" value="1"/>
</dbReference>
<accession>A0A556PTH7</accession>
<protein>
    <submittedName>
        <fullName evidence="1">DUF910 family protein</fullName>
    </submittedName>
</protein>
<comment type="caution">
    <text evidence="1">The sequence shown here is derived from an EMBL/GenBank/DDBJ whole genome shotgun (WGS) entry which is preliminary data.</text>
</comment>
<reference evidence="1 2" key="1">
    <citation type="submission" date="2019-07" db="EMBL/GenBank/DDBJ databases">
        <title>Allobacillus sp. nov. SKP isolated from shrimp paste of Euphausiacea.</title>
        <authorList>
            <person name="Kanchanasin P."/>
            <person name="Tanasupawat S."/>
            <person name="Shi W."/>
            <person name="Wu L."/>
            <person name="Ma J."/>
        </authorList>
    </citation>
    <scope>NUCLEOTIDE SEQUENCE [LARGE SCALE GENOMIC DNA]</scope>
    <source>
        <strain evidence="1 2">SKP4-8</strain>
    </source>
</reference>
<name>A0A556PTH7_9BACI</name>
<dbReference type="EMBL" id="VMHE01000001">
    <property type="protein sequence ID" value="TSJ67696.1"/>
    <property type="molecule type" value="Genomic_DNA"/>
</dbReference>
<dbReference type="OrthoDB" id="2361671at2"/>
<organism evidence="1 2">
    <name type="scientific">Allobacillus salarius</name>
    <dbReference type="NCBI Taxonomy" id="1955272"/>
    <lineage>
        <taxon>Bacteria</taxon>
        <taxon>Bacillati</taxon>
        <taxon>Bacillota</taxon>
        <taxon>Bacilli</taxon>
        <taxon>Bacillales</taxon>
        <taxon>Bacillaceae</taxon>
        <taxon>Allobacillus</taxon>
    </lineage>
</organism>
<dbReference type="InterPro" id="IPR023164">
    <property type="entry name" value="YqgQ-like_sf"/>
</dbReference>
<proteinExistence type="predicted"/>
<evidence type="ECO:0000313" key="2">
    <source>
        <dbReference type="Proteomes" id="UP000316425"/>
    </source>
</evidence>
<dbReference type="InterPro" id="IPR009256">
    <property type="entry name" value="YqgQ-like"/>
</dbReference>
<sequence length="63" mass="7697">METFLDVLQLLKKYGIFIYIGDRLAEFNLMEQEINELYQNKLITNEEYMRALFIIKQVRNKYS</sequence>
<keyword evidence="2" id="KW-1185">Reference proteome</keyword>
<dbReference type="AlphaFoldDB" id="A0A556PTH7"/>